<feature type="region of interest" description="Disordered" evidence="6">
    <location>
        <begin position="118"/>
        <end position="144"/>
    </location>
</feature>
<evidence type="ECO:0000256" key="4">
    <source>
        <dbReference type="ARBA" id="ARBA00023274"/>
    </source>
</evidence>
<dbReference type="GO" id="GO:0015934">
    <property type="term" value="C:large ribosomal subunit"/>
    <property type="evidence" value="ECO:0007669"/>
    <property type="project" value="InterPro"/>
</dbReference>
<evidence type="ECO:0000256" key="3">
    <source>
        <dbReference type="ARBA" id="ARBA00022980"/>
    </source>
</evidence>
<dbReference type="GO" id="GO:0006412">
    <property type="term" value="P:translation"/>
    <property type="evidence" value="ECO:0007669"/>
    <property type="project" value="InterPro"/>
</dbReference>
<comment type="caution">
    <text evidence="7">The sequence shown here is derived from an EMBL/GenBank/DDBJ whole genome shotgun (WGS) entry which is preliminary data.</text>
</comment>
<dbReference type="SUPFAM" id="SSF50104">
    <property type="entry name" value="Translation proteins SH3-like domain"/>
    <property type="match status" value="1"/>
</dbReference>
<evidence type="ECO:0000313" key="8">
    <source>
        <dbReference type="Proteomes" id="UP000247409"/>
    </source>
</evidence>
<comment type="function">
    <text evidence="1">One of two assembly initiator proteins, it binds directly to the 5'-end of the 23S rRNA, where it nucleates assembly of the 50S subunit.</text>
</comment>
<dbReference type="EMBL" id="NBIV01000102">
    <property type="protein sequence ID" value="PXF44069.1"/>
    <property type="molecule type" value="Genomic_DNA"/>
</dbReference>
<sequence>MKRSAAVSSSRRKSRKAHFTAPSSVRRIIMSAPLSSELRQKYNVRSLPIRKHDEVRVVRGHYKGEGKVLTCYRKKYVVHIERITREKANQMPVPVGIHPSNCVITKIKMDKDRKAILDRKNREAKQEKGKFSESDVNVPMADVD</sequence>
<feature type="compositionally biased region" description="Basic and acidic residues" evidence="6">
    <location>
        <begin position="118"/>
        <end position="133"/>
    </location>
</feature>
<evidence type="ECO:0000313" key="7">
    <source>
        <dbReference type="EMBL" id="PXF44069.1"/>
    </source>
</evidence>
<dbReference type="AlphaFoldDB" id="A0A2V3IPT5"/>
<dbReference type="PANTHER" id="PTHR11143">
    <property type="entry name" value="60S RIBOSOMAL PROTEIN L26 FAMILY MEMBER"/>
    <property type="match status" value="1"/>
</dbReference>
<evidence type="ECO:0000256" key="2">
    <source>
        <dbReference type="ARBA" id="ARBA00010618"/>
    </source>
</evidence>
<dbReference type="NCBIfam" id="TIGR01080">
    <property type="entry name" value="rplX_A_E"/>
    <property type="match status" value="1"/>
</dbReference>
<reference evidence="7 8" key="1">
    <citation type="journal article" date="2018" name="Mol. Biol. Evol.">
        <title>Analysis of the draft genome of the red seaweed Gracilariopsis chorda provides insights into genome size evolution in Rhodophyta.</title>
        <authorList>
            <person name="Lee J."/>
            <person name="Yang E.C."/>
            <person name="Graf L."/>
            <person name="Yang J.H."/>
            <person name="Qiu H."/>
            <person name="Zel Zion U."/>
            <person name="Chan C.X."/>
            <person name="Stephens T.G."/>
            <person name="Weber A.P.M."/>
            <person name="Boo G.H."/>
            <person name="Boo S.M."/>
            <person name="Kim K.M."/>
            <person name="Shin Y."/>
            <person name="Jung M."/>
            <person name="Lee S.J."/>
            <person name="Yim H.S."/>
            <person name="Lee J.H."/>
            <person name="Bhattacharya D."/>
            <person name="Yoon H.S."/>
        </authorList>
    </citation>
    <scope>NUCLEOTIDE SEQUENCE [LARGE SCALE GENOMIC DNA]</scope>
    <source>
        <strain evidence="7 8">SKKU-2015</strain>
        <tissue evidence="7">Whole body</tissue>
    </source>
</reference>
<dbReference type="InterPro" id="IPR008991">
    <property type="entry name" value="Translation_prot_SH3-like_sf"/>
</dbReference>
<dbReference type="Pfam" id="PF16906">
    <property type="entry name" value="Ribosomal_L26"/>
    <property type="match status" value="1"/>
</dbReference>
<dbReference type="OrthoDB" id="1688503at2759"/>
<dbReference type="InterPro" id="IPR041988">
    <property type="entry name" value="Ribosomal_uL24_KOW"/>
</dbReference>
<comment type="similarity">
    <text evidence="2">Belongs to the universal ribosomal protein uL24 family.</text>
</comment>
<dbReference type="Gene3D" id="2.30.30.30">
    <property type="match status" value="1"/>
</dbReference>
<evidence type="ECO:0000256" key="6">
    <source>
        <dbReference type="SAM" id="MobiDB-lite"/>
    </source>
</evidence>
<protein>
    <recommendedName>
        <fullName evidence="5">Large ribosomal subunit protein uL24c</fullName>
    </recommendedName>
</protein>
<evidence type="ECO:0000256" key="1">
    <source>
        <dbReference type="ARBA" id="ARBA00004072"/>
    </source>
</evidence>
<dbReference type="GO" id="GO:0003723">
    <property type="term" value="F:RNA binding"/>
    <property type="evidence" value="ECO:0007669"/>
    <property type="project" value="InterPro"/>
</dbReference>
<dbReference type="GO" id="GO:0003735">
    <property type="term" value="F:structural constituent of ribosome"/>
    <property type="evidence" value="ECO:0007669"/>
    <property type="project" value="InterPro"/>
</dbReference>
<dbReference type="STRING" id="448386.A0A2V3IPT5"/>
<gene>
    <name evidence="7" type="ORF">BWQ96_06150</name>
</gene>
<organism evidence="7 8">
    <name type="scientific">Gracilariopsis chorda</name>
    <dbReference type="NCBI Taxonomy" id="448386"/>
    <lineage>
        <taxon>Eukaryota</taxon>
        <taxon>Rhodophyta</taxon>
        <taxon>Florideophyceae</taxon>
        <taxon>Rhodymeniophycidae</taxon>
        <taxon>Gracilariales</taxon>
        <taxon>Gracilariaceae</taxon>
        <taxon>Gracilariopsis</taxon>
    </lineage>
</organism>
<feature type="region of interest" description="Disordered" evidence="6">
    <location>
        <begin position="1"/>
        <end position="20"/>
    </location>
</feature>
<dbReference type="FunFam" id="2.30.30.30:FF:000009">
    <property type="entry name" value="60S ribosomal protein L26"/>
    <property type="match status" value="1"/>
</dbReference>
<name>A0A2V3IPT5_9FLOR</name>
<keyword evidence="3 7" id="KW-0689">Ribosomal protein</keyword>
<accession>A0A2V3IPT5</accession>
<dbReference type="InterPro" id="IPR005756">
    <property type="entry name" value="Ribosomal_uL24_euk/arc"/>
</dbReference>
<keyword evidence="8" id="KW-1185">Reference proteome</keyword>
<dbReference type="CDD" id="cd06089">
    <property type="entry name" value="KOW_RPL26"/>
    <property type="match status" value="1"/>
</dbReference>
<dbReference type="Proteomes" id="UP000247409">
    <property type="component" value="Unassembled WGS sequence"/>
</dbReference>
<evidence type="ECO:0000256" key="5">
    <source>
        <dbReference type="ARBA" id="ARBA00035282"/>
    </source>
</evidence>
<dbReference type="InterPro" id="IPR014722">
    <property type="entry name" value="Rib_uL2_dom2"/>
</dbReference>
<proteinExistence type="inferred from homology"/>
<keyword evidence="4" id="KW-0687">Ribonucleoprotein</keyword>